<keyword evidence="2" id="KW-0472">Membrane</keyword>
<dbReference type="PANTHER" id="PTHR34126:SF1">
    <property type="entry name" value="PEROXISOME BIOGENESIS PROTEIN 22"/>
    <property type="match status" value="1"/>
</dbReference>
<dbReference type="InterPro" id="IPR037485">
    <property type="entry name" value="PEX22"/>
</dbReference>
<reference evidence="3" key="1">
    <citation type="journal article" date="2020" name="Fungal Divers.">
        <title>Resolving the Mortierellaceae phylogeny through synthesis of multi-gene phylogenetics and phylogenomics.</title>
        <authorList>
            <person name="Vandepol N."/>
            <person name="Liber J."/>
            <person name="Desiro A."/>
            <person name="Na H."/>
            <person name="Kennedy M."/>
            <person name="Barry K."/>
            <person name="Grigoriev I.V."/>
            <person name="Miller A.N."/>
            <person name="O'Donnell K."/>
            <person name="Stajich J.E."/>
            <person name="Bonito G."/>
        </authorList>
    </citation>
    <scope>NUCLEOTIDE SEQUENCE</scope>
    <source>
        <strain evidence="3">NVP60</strain>
    </source>
</reference>
<sequence length="402" mass="43937">MSKKQVNKNRKIGELVAYATLACSLVSLGVYVYRQQQQRGAGGNSSSSRSNNNSSSGTVDSRDRHSSLDQNGRPSLDNNSTAGGNRHDDTRSSESQASSLSRLGSKIARTVKRNRKVMTISLKNTIVWNPSPDPTTPNYGFVEGAVPLLFHLAETYNLHLILLCPPLPTTTSQQQHSQQANGKGRVMTVQEQEDAKRQQQLGQERERDQILTMLGNAGLISPVGSRGPKLIDPRQLLICETEEGVSHVVRHLESQVHVEARQSVVELVQGVVPKVVFVQKKPGHSRTPSTSQQQQQGQEQDGDIMTRSHMRSSSSRSLSSSSSPSRRSDEEGVSSSAVDLGSSMDNSQQQQKGAMGDSFVEVFKAAQHEPLVSGYVTQAGKKGYVEVTDQLMRSSLNPEYNN</sequence>
<dbReference type="Proteomes" id="UP000823405">
    <property type="component" value="Unassembled WGS sequence"/>
</dbReference>
<keyword evidence="2" id="KW-0812">Transmembrane</keyword>
<feature type="region of interest" description="Disordered" evidence="1">
    <location>
        <begin position="280"/>
        <end position="355"/>
    </location>
</feature>
<evidence type="ECO:0000256" key="2">
    <source>
        <dbReference type="SAM" id="Phobius"/>
    </source>
</evidence>
<dbReference type="EMBL" id="JAAAIN010001839">
    <property type="protein sequence ID" value="KAG0299815.1"/>
    <property type="molecule type" value="Genomic_DNA"/>
</dbReference>
<keyword evidence="4" id="KW-1185">Reference proteome</keyword>
<dbReference type="AlphaFoldDB" id="A0A9P6QX12"/>
<gene>
    <name evidence="3" type="ORF">BGZ97_003523</name>
</gene>
<feature type="compositionally biased region" description="Low complexity" evidence="1">
    <location>
        <begin position="39"/>
        <end position="57"/>
    </location>
</feature>
<evidence type="ECO:0000313" key="3">
    <source>
        <dbReference type="EMBL" id="KAG0299815.1"/>
    </source>
</evidence>
<evidence type="ECO:0000313" key="4">
    <source>
        <dbReference type="Proteomes" id="UP000823405"/>
    </source>
</evidence>
<comment type="caution">
    <text evidence="3">The sequence shown here is derived from an EMBL/GenBank/DDBJ whole genome shotgun (WGS) entry which is preliminary data.</text>
</comment>
<dbReference type="PANTHER" id="PTHR34126">
    <property type="entry name" value="PEROXISOME BIOGENESIS PROTEIN 22"/>
    <property type="match status" value="1"/>
</dbReference>
<feature type="compositionally biased region" description="Low complexity" evidence="1">
    <location>
        <begin position="93"/>
        <end position="105"/>
    </location>
</feature>
<feature type="region of interest" description="Disordered" evidence="1">
    <location>
        <begin position="39"/>
        <end position="107"/>
    </location>
</feature>
<dbReference type="OrthoDB" id="77656at2759"/>
<name>A0A9P6QX12_9FUNG</name>
<feature type="compositionally biased region" description="Polar residues" evidence="1">
    <location>
        <begin position="68"/>
        <end position="83"/>
    </location>
</feature>
<dbReference type="GO" id="GO:0007031">
    <property type="term" value="P:peroxisome organization"/>
    <property type="evidence" value="ECO:0007669"/>
    <property type="project" value="InterPro"/>
</dbReference>
<feature type="compositionally biased region" description="Polar residues" evidence="1">
    <location>
        <begin position="333"/>
        <end position="352"/>
    </location>
</feature>
<accession>A0A9P6QX12</accession>
<protein>
    <submittedName>
        <fullName evidence="3">Uncharacterized protein</fullName>
    </submittedName>
</protein>
<proteinExistence type="predicted"/>
<feature type="compositionally biased region" description="Low complexity" evidence="1">
    <location>
        <begin position="311"/>
        <end position="325"/>
    </location>
</feature>
<organism evidence="3 4">
    <name type="scientific">Linnemannia gamsii</name>
    <dbReference type="NCBI Taxonomy" id="64522"/>
    <lineage>
        <taxon>Eukaryota</taxon>
        <taxon>Fungi</taxon>
        <taxon>Fungi incertae sedis</taxon>
        <taxon>Mucoromycota</taxon>
        <taxon>Mortierellomycotina</taxon>
        <taxon>Mortierellomycetes</taxon>
        <taxon>Mortierellales</taxon>
        <taxon>Mortierellaceae</taxon>
        <taxon>Linnemannia</taxon>
    </lineage>
</organism>
<feature type="transmembrane region" description="Helical" evidence="2">
    <location>
        <begin position="12"/>
        <end position="33"/>
    </location>
</feature>
<keyword evidence="2" id="KW-1133">Transmembrane helix</keyword>
<evidence type="ECO:0000256" key="1">
    <source>
        <dbReference type="SAM" id="MobiDB-lite"/>
    </source>
</evidence>